<dbReference type="AlphaFoldDB" id="A0A9P8PFK0"/>
<comment type="caution">
    <text evidence="1">The sequence shown here is derived from an EMBL/GenBank/DDBJ whole genome shotgun (WGS) entry which is preliminary data.</text>
</comment>
<dbReference type="EMBL" id="JAEUBF010001281">
    <property type="protein sequence ID" value="KAH3671368.1"/>
    <property type="molecule type" value="Genomic_DNA"/>
</dbReference>
<accession>A0A9P8PFK0</accession>
<sequence length="605" mass="71540">MLIRNIPKRSFHKLTKLSGIQQEIVSNDFTLAKPEISKLTHNNDSGFHKSILSIKRLIQDDEAERLFSFIKNHDVVLPESSISKILNYSLIKEKHFELYKILLEKNYPIHQMKYAPLRSQLMKSEDTEILEFYELQNSEIRSKYLKLYSFEMIKKITIKYIKRNDHDMASRYLQLLIEKIPGLSASESTPLPLFKNKNFARKQMIADLYEIITFFSVKLVNYESALHILVFLNQNNLKITPKLVHIILTSLRSKKQYDSNISLLKQLPQLFPDQPSVKLKSFSDIKEYQRFKKMVVIEFMEILMLKFNDIKVLLAYIMVIYPNAKQSLDKDLGILGMIYNRTPGALRKQDDLIKAEINEWFVMEDATLPLELLTVIYREVFHVIKHDKKLQDPKIVRTFFEKFINYSKRSKDLCKYMDDYILNLFVSFSLKAFKQKNSLEFLKMYLEAFPNLKKFESKTINKIFLHHGSFKGSKHDEIVDLFSEYGLEVDFNLCLAIIKKSIRANDIPKAETWYYKMKDEYKYSMDHPKLKSYAATYRWDYHTLDLGSNNIDEFDLSNEMIEEDVQDVQDDREFTEEFRKILDSITDKSKKGKTKRSEKGPKPIE</sequence>
<reference evidence="1" key="1">
    <citation type="journal article" date="2021" name="Open Biol.">
        <title>Shared evolutionary footprints suggest mitochondrial oxidative damage underlies multiple complex I losses in fungi.</title>
        <authorList>
            <person name="Schikora-Tamarit M.A."/>
            <person name="Marcet-Houben M."/>
            <person name="Nosek J."/>
            <person name="Gabaldon T."/>
        </authorList>
    </citation>
    <scope>NUCLEOTIDE SEQUENCE</scope>
    <source>
        <strain evidence="1">CBS6341</strain>
    </source>
</reference>
<protein>
    <submittedName>
        <fullName evidence="1">Uncharacterized protein</fullName>
    </submittedName>
</protein>
<keyword evidence="2" id="KW-1185">Reference proteome</keyword>
<reference evidence="1" key="2">
    <citation type="submission" date="2021-01" db="EMBL/GenBank/DDBJ databases">
        <authorList>
            <person name="Schikora-Tamarit M.A."/>
        </authorList>
    </citation>
    <scope>NUCLEOTIDE SEQUENCE</scope>
    <source>
        <strain evidence="1">CBS6341</strain>
    </source>
</reference>
<dbReference type="OrthoDB" id="4064138at2759"/>
<dbReference type="Proteomes" id="UP000769528">
    <property type="component" value="Unassembled WGS sequence"/>
</dbReference>
<evidence type="ECO:0000313" key="2">
    <source>
        <dbReference type="Proteomes" id="UP000769528"/>
    </source>
</evidence>
<proteinExistence type="predicted"/>
<name>A0A9P8PFK0_9ASCO</name>
<organism evidence="1 2">
    <name type="scientific">Wickerhamomyces mucosus</name>
    <dbReference type="NCBI Taxonomy" id="1378264"/>
    <lineage>
        <taxon>Eukaryota</taxon>
        <taxon>Fungi</taxon>
        <taxon>Dikarya</taxon>
        <taxon>Ascomycota</taxon>
        <taxon>Saccharomycotina</taxon>
        <taxon>Saccharomycetes</taxon>
        <taxon>Phaffomycetales</taxon>
        <taxon>Wickerhamomycetaceae</taxon>
        <taxon>Wickerhamomyces</taxon>
    </lineage>
</organism>
<gene>
    <name evidence="1" type="ORF">WICMUC_004665</name>
</gene>
<evidence type="ECO:0000313" key="1">
    <source>
        <dbReference type="EMBL" id="KAH3671368.1"/>
    </source>
</evidence>